<evidence type="ECO:0000313" key="1">
    <source>
        <dbReference type="EMBL" id="KFG99339.1"/>
    </source>
</evidence>
<reference evidence="1 2" key="1">
    <citation type="submission" date="2014-08" db="EMBL/GenBank/DDBJ databases">
        <authorList>
            <person name="Sibley D."/>
            <person name="Venepally P."/>
            <person name="Karamycheva S."/>
            <person name="Hadjithomas M."/>
            <person name="Khan A."/>
            <person name="Brunk B."/>
            <person name="Roos D."/>
            <person name="Caler E."/>
            <person name="Lorenzi H."/>
        </authorList>
    </citation>
    <scope>NUCLEOTIDE SEQUENCE [LARGE SCALE GENOMIC DNA]</scope>
    <source>
        <strain evidence="1 2">VAND</strain>
    </source>
</reference>
<dbReference type="AlphaFoldDB" id="A0A086PG58"/>
<protein>
    <submittedName>
        <fullName evidence="1">Uncharacterized protein</fullName>
    </submittedName>
</protein>
<reference evidence="1 2" key="2">
    <citation type="journal article" date="2015" name="Eukaryot. Cell">
        <title>Genetic mapping reveals that sinefungin resistance in Toxoplasma gondii is controlled by a putative amino acid transporter locus that can be used as a negative selectable marker.</title>
        <authorList>
            <person name="Behnke M.S."/>
            <person name="Khan A."/>
            <person name="Sibley L.D."/>
        </authorList>
    </citation>
    <scope>NUCLEOTIDE SEQUENCE [LARGE SCALE GENOMIC DNA]</scope>
    <source>
        <strain evidence="1 2">VAND</strain>
    </source>
</reference>
<dbReference type="Proteomes" id="UP000028840">
    <property type="component" value="Unassembled WGS sequence"/>
</dbReference>
<evidence type="ECO:0000313" key="2">
    <source>
        <dbReference type="Proteomes" id="UP000028840"/>
    </source>
</evidence>
<dbReference type="OrthoDB" id="10412610at2759"/>
<name>A0A086PG58_TOXGO</name>
<dbReference type="EMBL" id="AEYJ02001880">
    <property type="protein sequence ID" value="KFG99339.1"/>
    <property type="molecule type" value="Genomic_DNA"/>
</dbReference>
<dbReference type="VEuPathDB" id="ToxoDB:TGVAND_279540"/>
<gene>
    <name evidence="1" type="ORF">TGVAND_279540</name>
</gene>
<accession>A0A086PG58</accession>
<organism evidence="1 2">
    <name type="scientific">Toxoplasma gondii VAND</name>
    <dbReference type="NCBI Taxonomy" id="933077"/>
    <lineage>
        <taxon>Eukaryota</taxon>
        <taxon>Sar</taxon>
        <taxon>Alveolata</taxon>
        <taxon>Apicomplexa</taxon>
        <taxon>Conoidasida</taxon>
        <taxon>Coccidia</taxon>
        <taxon>Eucoccidiorida</taxon>
        <taxon>Eimeriorina</taxon>
        <taxon>Sarcocystidae</taxon>
        <taxon>Toxoplasma</taxon>
    </lineage>
</organism>
<proteinExistence type="predicted"/>
<sequence>MPLRCSFLQYAASSIVTFDCLLGFSGYRIASRKHSASNGHEYPNEAPLGIYFVDVQETTVKSFSTQEHHDIFIRSICLHAAPGFSVDTLAVQQARVCSATPPQSNDTTGGSHFEIDVNIYGVNVVSCVEVARGQRLRRPPETLKAHLASTLSGVVGFIASDEPVLAAAPVGEKWSLKRTH</sequence>
<comment type="caution">
    <text evidence="1">The sequence shown here is derived from an EMBL/GenBank/DDBJ whole genome shotgun (WGS) entry which is preliminary data.</text>
</comment>